<feature type="transmembrane region" description="Helical" evidence="1">
    <location>
        <begin position="312"/>
        <end position="334"/>
    </location>
</feature>
<keyword evidence="1" id="KW-0472">Membrane</keyword>
<organism evidence="2 3">
    <name type="scientific">Limimaricola litoreus</name>
    <dbReference type="NCBI Taxonomy" id="2955316"/>
    <lineage>
        <taxon>Bacteria</taxon>
        <taxon>Pseudomonadati</taxon>
        <taxon>Pseudomonadota</taxon>
        <taxon>Alphaproteobacteria</taxon>
        <taxon>Rhodobacterales</taxon>
        <taxon>Paracoccaceae</taxon>
        <taxon>Limimaricola</taxon>
    </lineage>
</organism>
<keyword evidence="1" id="KW-0812">Transmembrane</keyword>
<dbReference type="RefSeq" id="WP_253335292.1">
    <property type="nucleotide sequence ID" value="NZ_JAMYXC010000313.1"/>
</dbReference>
<feature type="transmembrane region" description="Helical" evidence="1">
    <location>
        <begin position="267"/>
        <end position="300"/>
    </location>
</feature>
<feature type="transmembrane region" description="Helical" evidence="1">
    <location>
        <begin position="206"/>
        <end position="227"/>
    </location>
</feature>
<evidence type="ECO:0000313" key="2">
    <source>
        <dbReference type="EMBL" id="MCP1170578.1"/>
    </source>
</evidence>
<feature type="transmembrane region" description="Helical" evidence="1">
    <location>
        <begin position="86"/>
        <end position="106"/>
    </location>
</feature>
<comment type="caution">
    <text evidence="2">The sequence shown here is derived from an EMBL/GenBank/DDBJ whole genome shotgun (WGS) entry which is preliminary data.</text>
</comment>
<dbReference type="AlphaFoldDB" id="A0A9X2JQH4"/>
<feature type="transmembrane region" description="Helical" evidence="1">
    <location>
        <begin position="112"/>
        <end position="130"/>
    </location>
</feature>
<name>A0A9X2JQH4_9RHOB</name>
<keyword evidence="1" id="KW-1133">Transmembrane helix</keyword>
<accession>A0A9X2JQH4</accession>
<feature type="transmembrane region" description="Helical" evidence="1">
    <location>
        <begin position="340"/>
        <end position="361"/>
    </location>
</feature>
<feature type="transmembrane region" description="Helical" evidence="1">
    <location>
        <begin position="176"/>
        <end position="199"/>
    </location>
</feature>
<proteinExistence type="predicted"/>
<reference evidence="2" key="1">
    <citation type="submission" date="2022-06" db="EMBL/GenBank/DDBJ databases">
        <title>Limimaricola sediminis sp. nov., isolated from an intertidal sediment.</title>
        <authorList>
            <person name="Shao X."/>
        </authorList>
    </citation>
    <scope>NUCLEOTIDE SEQUENCE</scope>
    <source>
        <strain evidence="2">ASW11-118</strain>
    </source>
</reference>
<dbReference type="EMBL" id="JAMYXC010000313">
    <property type="protein sequence ID" value="MCP1170578.1"/>
    <property type="molecule type" value="Genomic_DNA"/>
</dbReference>
<feature type="transmembrane region" description="Helical" evidence="1">
    <location>
        <begin position="137"/>
        <end position="156"/>
    </location>
</feature>
<gene>
    <name evidence="2" type="ORF">NHG85_18910</name>
</gene>
<evidence type="ECO:0000256" key="1">
    <source>
        <dbReference type="SAM" id="Phobius"/>
    </source>
</evidence>
<keyword evidence="3" id="KW-1185">Reference proteome</keyword>
<dbReference type="Proteomes" id="UP001139477">
    <property type="component" value="Unassembled WGS sequence"/>
</dbReference>
<feature type="transmembrane region" description="Helical" evidence="1">
    <location>
        <begin position="12"/>
        <end position="33"/>
    </location>
</feature>
<protein>
    <submittedName>
        <fullName evidence="2">Uncharacterized protein</fullName>
    </submittedName>
</protein>
<evidence type="ECO:0000313" key="3">
    <source>
        <dbReference type="Proteomes" id="UP001139477"/>
    </source>
</evidence>
<sequence length="521" mass="56727">MTESVGKSYPPTPFVSIFFLATAAAFRAGLLTAPGEFDEFYHLLAGKGILDFGVPRILDGEYWRGAIFTRLIAELFRLTGSDALPMARAVSMVAGTLVPALIFLWAKRTAGFAVAFLAAAFAVVWPQGIIESQLARFYSLHALSFLSGAAAFYLLLTDGRPKLVLALVTVLSWYLAVRLQISSLIGIGGACLGGAIVLWSRSRWSFWQGIAFMSVIAASALLALVLLGGTDALAKAWGFYRWTPGHAAPLRDYYGFYFQQFETDYGVLWLAGLILVPLGLSVNAPLAIFCAAVFGVSFVVHSFGGMKAMRYISYATPFLFVAWSLGLRGTYILLVDRLSPKVSVGIVSIAGLAIISATAFVPRSLELAAGRGIPSRGDWSHGLDLVGDWLSLPFVATTRELHHITYLGNYDILFSASRRSELDPPHNYSVDVRTGRPVVGDVEEMARVMLCVPEGLLVTTPNWWTTQGWGDRILQELAGEAPALTTREDGALLAIRWRHKSVPPENCELTRNRIVGRLAPT</sequence>